<reference evidence="3" key="1">
    <citation type="submission" date="2023-03" db="EMBL/GenBank/DDBJ databases">
        <title>Massive genome expansion in bonnet fungi (Mycena s.s.) driven by repeated elements and novel gene families across ecological guilds.</title>
        <authorList>
            <consortium name="Lawrence Berkeley National Laboratory"/>
            <person name="Harder C.B."/>
            <person name="Miyauchi S."/>
            <person name="Viragh M."/>
            <person name="Kuo A."/>
            <person name="Thoen E."/>
            <person name="Andreopoulos B."/>
            <person name="Lu D."/>
            <person name="Skrede I."/>
            <person name="Drula E."/>
            <person name="Henrissat B."/>
            <person name="Morin E."/>
            <person name="Kohler A."/>
            <person name="Barry K."/>
            <person name="LaButti K."/>
            <person name="Morin E."/>
            <person name="Salamov A."/>
            <person name="Lipzen A."/>
            <person name="Mereny Z."/>
            <person name="Hegedus B."/>
            <person name="Baldrian P."/>
            <person name="Stursova M."/>
            <person name="Weitz H."/>
            <person name="Taylor A."/>
            <person name="Grigoriev I.V."/>
            <person name="Nagy L.G."/>
            <person name="Martin F."/>
            <person name="Kauserud H."/>
        </authorList>
    </citation>
    <scope>NUCLEOTIDE SEQUENCE</scope>
    <source>
        <strain evidence="3">CBHHK173m</strain>
    </source>
</reference>
<dbReference type="GO" id="GO:1990189">
    <property type="term" value="F:protein N-terminal-serine acetyltransferase activity"/>
    <property type="evidence" value="ECO:0007669"/>
    <property type="project" value="TreeGrafter"/>
</dbReference>
<dbReference type="InterPro" id="IPR016181">
    <property type="entry name" value="Acyl_CoA_acyltransferase"/>
</dbReference>
<dbReference type="GO" id="GO:0008999">
    <property type="term" value="F:protein-N-terminal-alanine acetyltransferase activity"/>
    <property type="evidence" value="ECO:0007669"/>
    <property type="project" value="TreeGrafter"/>
</dbReference>
<accession>A0AAD6XX04</accession>
<protein>
    <submittedName>
        <fullName evidence="3">Acyl-CoA N-acyltransferase</fullName>
    </submittedName>
</protein>
<organism evidence="3 4">
    <name type="scientific">Mycena belliarum</name>
    <dbReference type="NCBI Taxonomy" id="1033014"/>
    <lineage>
        <taxon>Eukaryota</taxon>
        <taxon>Fungi</taxon>
        <taxon>Dikarya</taxon>
        <taxon>Basidiomycota</taxon>
        <taxon>Agaricomycotina</taxon>
        <taxon>Agaricomycetes</taxon>
        <taxon>Agaricomycetidae</taxon>
        <taxon>Agaricales</taxon>
        <taxon>Marasmiineae</taxon>
        <taxon>Mycenaceae</taxon>
        <taxon>Mycena</taxon>
    </lineage>
</organism>
<dbReference type="Pfam" id="PF13302">
    <property type="entry name" value="Acetyltransf_3"/>
    <property type="match status" value="1"/>
</dbReference>
<keyword evidence="4" id="KW-1185">Reference proteome</keyword>
<name>A0AAD6XX04_9AGAR</name>
<dbReference type="Proteomes" id="UP001222325">
    <property type="component" value="Unassembled WGS sequence"/>
</dbReference>
<dbReference type="SUPFAM" id="SSF55729">
    <property type="entry name" value="Acyl-CoA N-acyltransferases (Nat)"/>
    <property type="match status" value="1"/>
</dbReference>
<dbReference type="InterPro" id="IPR051908">
    <property type="entry name" value="Ribosomal_N-acetyltransferase"/>
</dbReference>
<sequence>MILEGAIPSKSGRLTLTPPSESDDASVAALRCHPGTRRFLRFFPESYSASDARARRLAREADTTLIDFHIHTLRPPEGESTFAGTTGIFNIDTVYGQTCEVGILVHPAYFRGGLATDALYTVLAYVFHERKFHRAEFQTGADNVAMRGWLEKAGATLEGTKRSVWTDPTTGGYTDVCFYSILEDEWKQSVRGVLEARMNRIS</sequence>
<dbReference type="PROSITE" id="PS51186">
    <property type="entry name" value="GNAT"/>
    <property type="match status" value="1"/>
</dbReference>
<dbReference type="AlphaFoldDB" id="A0AAD6XX04"/>
<gene>
    <name evidence="3" type="ORF">B0H15DRAFT_821754</name>
</gene>
<dbReference type="PANTHER" id="PTHR43441">
    <property type="entry name" value="RIBOSOMAL-PROTEIN-SERINE ACETYLTRANSFERASE"/>
    <property type="match status" value="1"/>
</dbReference>
<evidence type="ECO:0000259" key="2">
    <source>
        <dbReference type="PROSITE" id="PS51186"/>
    </source>
</evidence>
<dbReference type="Gene3D" id="3.40.630.30">
    <property type="match status" value="1"/>
</dbReference>
<evidence type="ECO:0000313" key="3">
    <source>
        <dbReference type="EMBL" id="KAJ7098659.1"/>
    </source>
</evidence>
<proteinExistence type="predicted"/>
<dbReference type="InterPro" id="IPR000182">
    <property type="entry name" value="GNAT_dom"/>
</dbReference>
<dbReference type="PANTHER" id="PTHR43441:SF11">
    <property type="entry name" value="RIBOSOMAL-PROTEIN-SERINE ACETYLTRANSFERASE"/>
    <property type="match status" value="1"/>
</dbReference>
<feature type="region of interest" description="Disordered" evidence="1">
    <location>
        <begin position="1"/>
        <end position="22"/>
    </location>
</feature>
<dbReference type="EMBL" id="JARJCN010000008">
    <property type="protein sequence ID" value="KAJ7098659.1"/>
    <property type="molecule type" value="Genomic_DNA"/>
</dbReference>
<evidence type="ECO:0000313" key="4">
    <source>
        <dbReference type="Proteomes" id="UP001222325"/>
    </source>
</evidence>
<comment type="caution">
    <text evidence="3">The sequence shown here is derived from an EMBL/GenBank/DDBJ whole genome shotgun (WGS) entry which is preliminary data.</text>
</comment>
<evidence type="ECO:0000256" key="1">
    <source>
        <dbReference type="SAM" id="MobiDB-lite"/>
    </source>
</evidence>
<dbReference type="GO" id="GO:0005737">
    <property type="term" value="C:cytoplasm"/>
    <property type="evidence" value="ECO:0007669"/>
    <property type="project" value="TreeGrafter"/>
</dbReference>
<feature type="domain" description="N-acetyltransferase" evidence="2">
    <location>
        <begin position="14"/>
        <end position="180"/>
    </location>
</feature>